<reference evidence="3 5" key="1">
    <citation type="submission" date="2013-06" db="EMBL/GenBank/DDBJ databases">
        <title>Rumen cellulosomics: divergent fiber-degrading strategies revealed by comparative genome-wide analysis of six Ruminococcal strains.</title>
        <authorList>
            <person name="Dassa B."/>
            <person name="Borovok I."/>
            <person name="Lamed R."/>
            <person name="Flint H."/>
            <person name="Yeoman C.J."/>
            <person name="White B."/>
            <person name="Bayer E.A."/>
        </authorList>
    </citation>
    <scope>NUCLEOTIDE SEQUENCE [LARGE SCALE GENOMIC DNA]</scope>
    <source>
        <strain evidence="3 5">SY3</strain>
    </source>
</reference>
<keyword evidence="1" id="KW-0175">Coiled coil</keyword>
<keyword evidence="5" id="KW-1185">Reference proteome</keyword>
<dbReference type="AlphaFoldDB" id="A0A011WNY2"/>
<keyword evidence="2" id="KW-0812">Transmembrane</keyword>
<keyword evidence="2" id="KW-1133">Transmembrane helix</keyword>
<name>A0A011WNY2_RUMAL</name>
<keyword evidence="2" id="KW-0472">Membrane</keyword>
<dbReference type="PATRIC" id="fig|1341156.4.peg.3362"/>
<dbReference type="RefSeq" id="WP_037286902.1">
    <property type="nucleotide sequence ID" value="NZ_JEOB01000002.1"/>
</dbReference>
<proteinExistence type="predicted"/>
<dbReference type="OrthoDB" id="1819981at2"/>
<sequence length="261" mass="29247">MKLNYRDRIVLTAVIVILVWVAGVMLFIKPAIEKLQDSQAALDDAKVTLSELKERNKKDENLPERIKAAYEEVTKMTETFYQIQENQVASQKIDDLLDENEIKNLDLTISQYTPVTLKPYAYISSEAMTDMDAEVQKYIEETGADPITPETADAEAGEKGEAVAAPVVIGSYGVTLSYKGKIDDVEKFCDKMQESAKEKTMVVQSIDYKFVAETDDEGKPLTEEVDEGKKKVKKTKISKTDVEGTMTLTMMVIKKLPEPNV</sequence>
<feature type="coiled-coil region" evidence="1">
    <location>
        <begin position="35"/>
        <end position="62"/>
    </location>
</feature>
<evidence type="ECO:0000313" key="5">
    <source>
        <dbReference type="Proteomes" id="UP000021369"/>
    </source>
</evidence>
<comment type="caution">
    <text evidence="3">The sequence shown here is derived from an EMBL/GenBank/DDBJ whole genome shotgun (WGS) entry which is preliminary data.</text>
</comment>
<accession>A0A011WNY2</accession>
<evidence type="ECO:0000256" key="2">
    <source>
        <dbReference type="SAM" id="Phobius"/>
    </source>
</evidence>
<organism evidence="3 5">
    <name type="scientific">Ruminococcus albus SY3</name>
    <dbReference type="NCBI Taxonomy" id="1341156"/>
    <lineage>
        <taxon>Bacteria</taxon>
        <taxon>Bacillati</taxon>
        <taxon>Bacillota</taxon>
        <taxon>Clostridia</taxon>
        <taxon>Eubacteriales</taxon>
        <taxon>Oscillospiraceae</taxon>
        <taxon>Ruminococcus</taxon>
    </lineage>
</organism>
<evidence type="ECO:0000313" key="3">
    <source>
        <dbReference type="EMBL" id="EXM38715.1"/>
    </source>
</evidence>
<feature type="transmembrane region" description="Helical" evidence="2">
    <location>
        <begin position="9"/>
        <end position="28"/>
    </location>
</feature>
<evidence type="ECO:0008006" key="6">
    <source>
        <dbReference type="Google" id="ProtNLM"/>
    </source>
</evidence>
<dbReference type="EMBL" id="JEOB01000004">
    <property type="protein sequence ID" value="EXM38715.1"/>
    <property type="molecule type" value="Genomic_DNA"/>
</dbReference>
<evidence type="ECO:0000256" key="1">
    <source>
        <dbReference type="SAM" id="Coils"/>
    </source>
</evidence>
<dbReference type="Proteomes" id="UP000021369">
    <property type="component" value="Unassembled WGS sequence"/>
</dbReference>
<protein>
    <recommendedName>
        <fullName evidence="6">Pilus assembly protein PilO</fullName>
    </recommendedName>
</protein>
<gene>
    <name evidence="4" type="ORF">RASY3_08465</name>
    <name evidence="3" type="ORF">RASY3_18850</name>
</gene>
<dbReference type="EMBL" id="JEOB01000002">
    <property type="protein sequence ID" value="EXM40229.1"/>
    <property type="molecule type" value="Genomic_DNA"/>
</dbReference>
<evidence type="ECO:0000313" key="4">
    <source>
        <dbReference type="EMBL" id="EXM40229.1"/>
    </source>
</evidence>